<evidence type="ECO:0000256" key="1">
    <source>
        <dbReference type="ARBA" id="ARBA00009437"/>
    </source>
</evidence>
<feature type="domain" description="HTH lysR-type" evidence="5">
    <location>
        <begin position="1"/>
        <end position="59"/>
    </location>
</feature>
<dbReference type="InterPro" id="IPR005119">
    <property type="entry name" value="LysR_subst-bd"/>
</dbReference>
<comment type="similarity">
    <text evidence="1">Belongs to the LysR transcriptional regulatory family.</text>
</comment>
<name>A0A1Y5RZV0_9RHOB</name>
<proteinExistence type="inferred from homology"/>
<dbReference type="InterPro" id="IPR058163">
    <property type="entry name" value="LysR-type_TF_proteobact-type"/>
</dbReference>
<keyword evidence="7" id="KW-1185">Reference proteome</keyword>
<dbReference type="GO" id="GO:0006351">
    <property type="term" value="P:DNA-templated transcription"/>
    <property type="evidence" value="ECO:0007669"/>
    <property type="project" value="TreeGrafter"/>
</dbReference>
<dbReference type="Pfam" id="PF00126">
    <property type="entry name" value="HTH_1"/>
    <property type="match status" value="1"/>
</dbReference>
<dbReference type="PROSITE" id="PS50931">
    <property type="entry name" value="HTH_LYSR"/>
    <property type="match status" value="1"/>
</dbReference>
<dbReference type="EMBL" id="FWFS01000002">
    <property type="protein sequence ID" value="SLN26761.1"/>
    <property type="molecule type" value="Genomic_DNA"/>
</dbReference>
<dbReference type="Gene3D" id="3.40.190.10">
    <property type="entry name" value="Periplasmic binding protein-like II"/>
    <property type="match status" value="2"/>
</dbReference>
<evidence type="ECO:0000256" key="3">
    <source>
        <dbReference type="ARBA" id="ARBA00023125"/>
    </source>
</evidence>
<keyword evidence="4" id="KW-0804">Transcription</keyword>
<dbReference type="InterPro" id="IPR036388">
    <property type="entry name" value="WH-like_DNA-bd_sf"/>
</dbReference>
<dbReference type="SUPFAM" id="SSF53850">
    <property type="entry name" value="Periplasmic binding protein-like II"/>
    <property type="match status" value="1"/>
</dbReference>
<dbReference type="GO" id="GO:0003700">
    <property type="term" value="F:DNA-binding transcription factor activity"/>
    <property type="evidence" value="ECO:0007669"/>
    <property type="project" value="InterPro"/>
</dbReference>
<dbReference type="Gene3D" id="1.10.10.10">
    <property type="entry name" value="Winged helix-like DNA-binding domain superfamily/Winged helix DNA-binding domain"/>
    <property type="match status" value="1"/>
</dbReference>
<evidence type="ECO:0000313" key="6">
    <source>
        <dbReference type="EMBL" id="SLN26761.1"/>
    </source>
</evidence>
<gene>
    <name evidence="6" type="primary">gcvA_1</name>
    <name evidence="6" type="ORF">AQS8620_00806</name>
</gene>
<dbReference type="FunFam" id="1.10.10.10:FF:000001">
    <property type="entry name" value="LysR family transcriptional regulator"/>
    <property type="match status" value="1"/>
</dbReference>
<evidence type="ECO:0000313" key="7">
    <source>
        <dbReference type="Proteomes" id="UP000193862"/>
    </source>
</evidence>
<accession>A0A1Y5RZV0</accession>
<dbReference type="InterPro" id="IPR000847">
    <property type="entry name" value="LysR_HTH_N"/>
</dbReference>
<dbReference type="InterPro" id="IPR036390">
    <property type="entry name" value="WH_DNA-bd_sf"/>
</dbReference>
<evidence type="ECO:0000259" key="5">
    <source>
        <dbReference type="PROSITE" id="PS50931"/>
    </source>
</evidence>
<sequence>MTPFRAISVFHQVATLNSVSAAAEQLNVTPSAVTQQIRALEEQIGTALVVRVGRRIRLTEAGERFFELIADQVETIISATQLMQGSKTATRLTIRTTPTVSTKWLLPRLPQFLEANPDIDLRLDGTNEPTDFNRDHVDLDIRHGTGRWAGLHVEPLAVERFMPVCSPKLADPFSLEPADLLTFRMIRSVKAQIQWEQWFTHFDLRDTALKHHLLFDRSHMAVDAAVLGMGVALESNLMMGQELRDRRLVVPVRGAPEMLISTQWLVCPHTHMRRSRVRKFIDWVKGEAALWQSESEAASLS</sequence>
<dbReference type="PANTHER" id="PTHR30537:SF26">
    <property type="entry name" value="GLYCINE CLEAVAGE SYSTEM TRANSCRIPTIONAL ACTIVATOR"/>
    <property type="match status" value="1"/>
</dbReference>
<dbReference type="Proteomes" id="UP000193862">
    <property type="component" value="Unassembled WGS sequence"/>
</dbReference>
<keyword evidence="3" id="KW-0238">DNA-binding</keyword>
<dbReference type="PANTHER" id="PTHR30537">
    <property type="entry name" value="HTH-TYPE TRANSCRIPTIONAL REGULATOR"/>
    <property type="match status" value="1"/>
</dbReference>
<dbReference type="SUPFAM" id="SSF46785">
    <property type="entry name" value="Winged helix' DNA-binding domain"/>
    <property type="match status" value="1"/>
</dbReference>
<dbReference type="AlphaFoldDB" id="A0A1Y5RZV0"/>
<dbReference type="Pfam" id="PF03466">
    <property type="entry name" value="LysR_substrate"/>
    <property type="match status" value="1"/>
</dbReference>
<dbReference type="GO" id="GO:0043565">
    <property type="term" value="F:sequence-specific DNA binding"/>
    <property type="evidence" value="ECO:0007669"/>
    <property type="project" value="TreeGrafter"/>
</dbReference>
<dbReference type="CDD" id="cd08432">
    <property type="entry name" value="PBP2_GcdR_TrpI_HvrB_AmpR_like"/>
    <property type="match status" value="1"/>
</dbReference>
<keyword evidence="2" id="KW-0805">Transcription regulation</keyword>
<dbReference type="RefSeq" id="WP_085835641.1">
    <property type="nucleotide sequence ID" value="NZ_FWFS01000002.1"/>
</dbReference>
<protein>
    <submittedName>
        <fullName evidence="6">Glycine cleavage system transcriptional activator</fullName>
    </submittedName>
</protein>
<dbReference type="OrthoDB" id="5526340at2"/>
<dbReference type="PRINTS" id="PR00039">
    <property type="entry name" value="HTHLYSR"/>
</dbReference>
<reference evidence="6 7" key="1">
    <citation type="submission" date="2017-03" db="EMBL/GenBank/DDBJ databases">
        <authorList>
            <person name="Afonso C.L."/>
            <person name="Miller P.J."/>
            <person name="Scott M.A."/>
            <person name="Spackman E."/>
            <person name="Goraichik I."/>
            <person name="Dimitrov K.M."/>
            <person name="Suarez D.L."/>
            <person name="Swayne D.E."/>
        </authorList>
    </citation>
    <scope>NUCLEOTIDE SEQUENCE [LARGE SCALE GENOMIC DNA]</scope>
    <source>
        <strain evidence="6 7">CECT 8620</strain>
    </source>
</reference>
<evidence type="ECO:0000256" key="2">
    <source>
        <dbReference type="ARBA" id="ARBA00023015"/>
    </source>
</evidence>
<evidence type="ECO:0000256" key="4">
    <source>
        <dbReference type="ARBA" id="ARBA00023163"/>
    </source>
</evidence>
<organism evidence="6 7">
    <name type="scientific">Aquimixticola soesokkakensis</name>
    <dbReference type="NCBI Taxonomy" id="1519096"/>
    <lineage>
        <taxon>Bacteria</taxon>
        <taxon>Pseudomonadati</taxon>
        <taxon>Pseudomonadota</taxon>
        <taxon>Alphaproteobacteria</taxon>
        <taxon>Rhodobacterales</taxon>
        <taxon>Paracoccaceae</taxon>
        <taxon>Aquimixticola</taxon>
    </lineage>
</organism>